<sequence length="712" mass="80814">MREPEMEVIRTGDSSIPNEANDYIYENEYGGDFGQVGPGKSLVLSSIEYEHARKWVIGSHPHFDDWKSRHNDFLKHRKTAGKRKSGHVRAEFTESDDLGFHDIVRGPLAFVTRLMDSNTTTGNDTLGSVGGAKKMRGPSRGQASLPDGRKRNVSVSHLGQPNGVDEDTITFVTNVGYKMPLVSDDYLKKKIESSWRLIKSRLRIKYIIGHDPADVKARPTPPLVPDDDWYMFVDICNSVKHMASNARNKVNWSKQKVSICVRRRNLPFIRHMLAMKRKLNFDALVARSEVHHTAHTKRDNTVQCPKLVEKIMAIERLEPHLKFASVDDSLEKVLHCHLNIECTLNSQKDRRVARGMVVAVAPYTLIHNVLLRDGFYKILLSKVMKPRTLLSKDDEYSEDLGDAGEGACVAWAICCLDFEYDLACRKLVMLYLKEEDEKKIGDFERREPGSGKIHQQTSMLIMITDQTFLGERCFTHVYMRTLEELEVGEMTWNLLLTPYFFFYVDVCLGKDTSKVHTLDTVNQIVDLDEDGWELKDASSEKVEVSSIKTVETTTTTITSDNMIQDYVKLEKQKEALPLSIFSDSELYSDDSLHGQQYVVALGEIYSAVEVFRASTRLFKAWILSTHADPTNIFALLEECDAIWPGSRLEDALMSISDPVSSRYEGTIKDLVESIKFVHALNGHDLQIHAFSLNVPICRFSLLPPTVVQSIKT</sequence>
<gene>
    <name evidence="3" type="ORF">GIB67_024473</name>
</gene>
<evidence type="ECO:0000313" key="3">
    <source>
        <dbReference type="EMBL" id="KAF6154038.1"/>
    </source>
</evidence>
<dbReference type="Pfam" id="PF25999">
    <property type="entry name" value="SYNRG_C"/>
    <property type="match status" value="1"/>
</dbReference>
<feature type="domain" description="Synergin gamma C-terminal" evidence="2">
    <location>
        <begin position="593"/>
        <end position="710"/>
    </location>
</feature>
<organism evidence="3 4">
    <name type="scientific">Kingdonia uniflora</name>
    <dbReference type="NCBI Taxonomy" id="39325"/>
    <lineage>
        <taxon>Eukaryota</taxon>
        <taxon>Viridiplantae</taxon>
        <taxon>Streptophyta</taxon>
        <taxon>Embryophyta</taxon>
        <taxon>Tracheophyta</taxon>
        <taxon>Spermatophyta</taxon>
        <taxon>Magnoliopsida</taxon>
        <taxon>Ranunculales</taxon>
        <taxon>Circaeasteraceae</taxon>
        <taxon>Kingdonia</taxon>
    </lineage>
</organism>
<feature type="region of interest" description="Disordered" evidence="1">
    <location>
        <begin position="121"/>
        <end position="161"/>
    </location>
</feature>
<dbReference type="EMBL" id="JACGCM010001536">
    <property type="protein sequence ID" value="KAF6154038.1"/>
    <property type="molecule type" value="Genomic_DNA"/>
</dbReference>
<name>A0A7J7MH35_9MAGN</name>
<dbReference type="Proteomes" id="UP000541444">
    <property type="component" value="Unassembled WGS sequence"/>
</dbReference>
<evidence type="ECO:0000256" key="1">
    <source>
        <dbReference type="SAM" id="MobiDB-lite"/>
    </source>
</evidence>
<reference evidence="3 4" key="1">
    <citation type="journal article" date="2020" name="IScience">
        <title>Genome Sequencing of the Endangered Kingdonia uniflora (Circaeasteraceae, Ranunculales) Reveals Potential Mechanisms of Evolutionary Specialization.</title>
        <authorList>
            <person name="Sun Y."/>
            <person name="Deng T."/>
            <person name="Zhang A."/>
            <person name="Moore M.J."/>
            <person name="Landis J.B."/>
            <person name="Lin N."/>
            <person name="Zhang H."/>
            <person name="Zhang X."/>
            <person name="Huang J."/>
            <person name="Zhang X."/>
            <person name="Sun H."/>
            <person name="Wang H."/>
        </authorList>
    </citation>
    <scope>NUCLEOTIDE SEQUENCE [LARGE SCALE GENOMIC DNA]</scope>
    <source>
        <strain evidence="3">TB1705</strain>
        <tissue evidence="3">Leaf</tissue>
    </source>
</reference>
<evidence type="ECO:0000313" key="4">
    <source>
        <dbReference type="Proteomes" id="UP000541444"/>
    </source>
</evidence>
<accession>A0A7J7MH35</accession>
<keyword evidence="4" id="KW-1185">Reference proteome</keyword>
<protein>
    <recommendedName>
        <fullName evidence="2">Synergin gamma C-terminal domain-containing protein</fullName>
    </recommendedName>
</protein>
<proteinExistence type="predicted"/>
<evidence type="ECO:0000259" key="2">
    <source>
        <dbReference type="Pfam" id="PF25999"/>
    </source>
</evidence>
<dbReference type="PANTHER" id="PTHR35701">
    <property type="entry name" value="OS11G0148400 PROTEIN"/>
    <property type="match status" value="1"/>
</dbReference>
<dbReference type="AlphaFoldDB" id="A0A7J7MH35"/>
<feature type="non-terminal residue" evidence="3">
    <location>
        <position position="1"/>
    </location>
</feature>
<comment type="caution">
    <text evidence="3">The sequence shown here is derived from an EMBL/GenBank/DDBJ whole genome shotgun (WGS) entry which is preliminary data.</text>
</comment>
<dbReference type="PANTHER" id="PTHR35701:SF1">
    <property type="entry name" value="OS11G0148400 PROTEIN"/>
    <property type="match status" value="1"/>
</dbReference>
<dbReference type="InterPro" id="IPR059024">
    <property type="entry name" value="SYNRG_C"/>
</dbReference>